<name>A0A9B0U018_CHRAS</name>
<keyword evidence="1" id="KW-0430">Lectin</keyword>
<dbReference type="Gene3D" id="3.10.100.10">
    <property type="entry name" value="Mannose-Binding Protein A, subunit A"/>
    <property type="match status" value="1"/>
</dbReference>
<evidence type="ECO:0000256" key="2">
    <source>
        <dbReference type="SAM" id="SignalP"/>
    </source>
</evidence>
<dbReference type="InterPro" id="IPR001304">
    <property type="entry name" value="C-type_lectin-like"/>
</dbReference>
<accession>A0A9B0U018</accession>
<dbReference type="InterPro" id="IPR016186">
    <property type="entry name" value="C-type_lectin-like/link_sf"/>
</dbReference>
<dbReference type="InterPro" id="IPR016187">
    <property type="entry name" value="CTDL_fold"/>
</dbReference>
<dbReference type="RefSeq" id="XP_006873818.1">
    <property type="nucleotide sequence ID" value="XM_006873756.1"/>
</dbReference>
<evidence type="ECO:0000256" key="1">
    <source>
        <dbReference type="ARBA" id="ARBA00022734"/>
    </source>
</evidence>
<dbReference type="PROSITE" id="PS50041">
    <property type="entry name" value="C_TYPE_LECTIN_2"/>
    <property type="match status" value="1"/>
</dbReference>
<dbReference type="GO" id="GO:0030246">
    <property type="term" value="F:carbohydrate binding"/>
    <property type="evidence" value="ECO:0007669"/>
    <property type="project" value="UniProtKB-KW"/>
</dbReference>
<proteinExistence type="predicted"/>
<keyword evidence="4" id="KW-1185">Reference proteome</keyword>
<dbReference type="PRINTS" id="PR01504">
    <property type="entry name" value="PNCREATITSAP"/>
</dbReference>
<dbReference type="OrthoDB" id="441660at2759"/>
<organism evidence="4 5">
    <name type="scientific">Chrysochloris asiatica</name>
    <name type="common">Cape golden mole</name>
    <dbReference type="NCBI Taxonomy" id="185453"/>
    <lineage>
        <taxon>Eukaryota</taxon>
        <taxon>Metazoa</taxon>
        <taxon>Chordata</taxon>
        <taxon>Craniata</taxon>
        <taxon>Vertebrata</taxon>
        <taxon>Euteleostomi</taxon>
        <taxon>Mammalia</taxon>
        <taxon>Eutheria</taxon>
        <taxon>Afrotheria</taxon>
        <taxon>Chrysochloridae</taxon>
        <taxon>Chrysochlorinae</taxon>
        <taxon>Chrysochloris</taxon>
    </lineage>
</organism>
<feature type="signal peptide" evidence="2">
    <location>
        <begin position="1"/>
        <end position="22"/>
    </location>
</feature>
<keyword evidence="2" id="KW-0732">Signal</keyword>
<feature type="domain" description="C-type lectin" evidence="3">
    <location>
        <begin position="43"/>
        <end position="90"/>
    </location>
</feature>
<evidence type="ECO:0000313" key="4">
    <source>
        <dbReference type="Proteomes" id="UP000504623"/>
    </source>
</evidence>
<dbReference type="GeneID" id="102818088"/>
<reference evidence="5" key="1">
    <citation type="submission" date="2025-08" db="UniProtKB">
        <authorList>
            <consortium name="RefSeq"/>
        </authorList>
    </citation>
    <scope>IDENTIFICATION</scope>
    <source>
        <tissue evidence="5">Spleen</tissue>
    </source>
</reference>
<dbReference type="AlphaFoldDB" id="A0A9B0U018"/>
<evidence type="ECO:0000313" key="5">
    <source>
        <dbReference type="RefSeq" id="XP_006873818.1"/>
    </source>
</evidence>
<protein>
    <submittedName>
        <fullName evidence="5">Lithostathine-1-alpha-like</fullName>
    </submittedName>
</protein>
<sequence length="155" mass="17429">MARANSCLILRSCLMFLSLSQGQEAQTELASAWIQCPEGTSVYGSYCYYFNHYQETWIDADLSCQNMPTGHLVSVLNQAEANFDASLIKQSSIDNCSMTPKRRVFCLFLSHIHRFVRRAESMMATAGARAVDLWYRTKPGKMEPQVVTKPATVST</sequence>
<evidence type="ECO:0000259" key="3">
    <source>
        <dbReference type="PROSITE" id="PS50041"/>
    </source>
</evidence>
<dbReference type="InterPro" id="IPR050111">
    <property type="entry name" value="C-type_lectin/snaclec_domain"/>
</dbReference>
<dbReference type="PANTHER" id="PTHR22803">
    <property type="entry name" value="MANNOSE, PHOSPHOLIPASE, LECTIN RECEPTOR RELATED"/>
    <property type="match status" value="1"/>
</dbReference>
<dbReference type="SUPFAM" id="SSF56436">
    <property type="entry name" value="C-type lectin-like"/>
    <property type="match status" value="1"/>
</dbReference>
<dbReference type="Proteomes" id="UP000504623">
    <property type="component" value="Unplaced"/>
</dbReference>
<feature type="chain" id="PRO_5039616233" evidence="2">
    <location>
        <begin position="23"/>
        <end position="155"/>
    </location>
</feature>
<gene>
    <name evidence="5" type="primary">LOC102818088</name>
</gene>